<evidence type="ECO:0000313" key="3">
    <source>
        <dbReference type="Proteomes" id="UP000199634"/>
    </source>
</evidence>
<dbReference type="GO" id="GO:0005829">
    <property type="term" value="C:cytosol"/>
    <property type="evidence" value="ECO:0007669"/>
    <property type="project" value="TreeGrafter"/>
</dbReference>
<dbReference type="CDD" id="cd02947">
    <property type="entry name" value="TRX_family"/>
    <property type="match status" value="1"/>
</dbReference>
<dbReference type="STRING" id="1159016.SAMN02927937_01812"/>
<dbReference type="AlphaFoldDB" id="A0A1H6LCF5"/>
<dbReference type="PANTHER" id="PTHR45663:SF11">
    <property type="entry name" value="GEO12009P1"/>
    <property type="match status" value="1"/>
</dbReference>
<gene>
    <name evidence="2" type="ORF">SAMN02927937_01812</name>
</gene>
<proteinExistence type="predicted"/>
<feature type="domain" description="Thioredoxin" evidence="1">
    <location>
        <begin position="4"/>
        <end position="93"/>
    </location>
</feature>
<dbReference type="SUPFAM" id="SSF52833">
    <property type="entry name" value="Thioredoxin-like"/>
    <property type="match status" value="1"/>
</dbReference>
<organism evidence="2 3">
    <name type="scientific">Paenimyroides marinum</name>
    <dbReference type="NCBI Taxonomy" id="1159016"/>
    <lineage>
        <taxon>Bacteria</taxon>
        <taxon>Pseudomonadati</taxon>
        <taxon>Bacteroidota</taxon>
        <taxon>Flavobacteriia</taxon>
        <taxon>Flavobacteriales</taxon>
        <taxon>Flavobacteriaceae</taxon>
        <taxon>Paenimyroides</taxon>
    </lineage>
</organism>
<dbReference type="EMBL" id="FNXE01000024">
    <property type="protein sequence ID" value="SEH86084.1"/>
    <property type="molecule type" value="Genomic_DNA"/>
</dbReference>
<dbReference type="Proteomes" id="UP000199634">
    <property type="component" value="Unassembled WGS sequence"/>
</dbReference>
<sequence length="98" mass="11040">MSKFGDLINSTVPVLIQFTTEHNPECEQMQQIIEEVALEMGEKLTIININTLKNQELVEALRIKTAPTLMVYKNGAMVWRQSGITDKSSLVMIAKAFN</sequence>
<accession>A0A1H6LCF5</accession>
<dbReference type="RefSeq" id="WP_091099330.1">
    <property type="nucleotide sequence ID" value="NZ_FNXE01000024.1"/>
</dbReference>
<evidence type="ECO:0000313" key="2">
    <source>
        <dbReference type="EMBL" id="SEH86084.1"/>
    </source>
</evidence>
<dbReference type="OrthoDB" id="9790390at2"/>
<keyword evidence="3" id="KW-1185">Reference proteome</keyword>
<dbReference type="InterPro" id="IPR036249">
    <property type="entry name" value="Thioredoxin-like_sf"/>
</dbReference>
<evidence type="ECO:0000259" key="1">
    <source>
        <dbReference type="Pfam" id="PF00085"/>
    </source>
</evidence>
<name>A0A1H6LCF5_9FLAO</name>
<dbReference type="GO" id="GO:0045454">
    <property type="term" value="P:cell redox homeostasis"/>
    <property type="evidence" value="ECO:0007669"/>
    <property type="project" value="TreeGrafter"/>
</dbReference>
<dbReference type="GO" id="GO:0015035">
    <property type="term" value="F:protein-disulfide reductase activity"/>
    <property type="evidence" value="ECO:0007669"/>
    <property type="project" value="TreeGrafter"/>
</dbReference>
<protein>
    <submittedName>
        <fullName evidence="2">Thioredoxin 1</fullName>
    </submittedName>
</protein>
<dbReference type="InterPro" id="IPR013766">
    <property type="entry name" value="Thioredoxin_domain"/>
</dbReference>
<dbReference type="Gene3D" id="3.40.30.10">
    <property type="entry name" value="Glutaredoxin"/>
    <property type="match status" value="1"/>
</dbReference>
<reference evidence="2 3" key="1">
    <citation type="submission" date="2016-10" db="EMBL/GenBank/DDBJ databases">
        <authorList>
            <person name="de Groot N.N."/>
        </authorList>
    </citation>
    <scope>NUCLEOTIDE SEQUENCE [LARGE SCALE GENOMIC DNA]</scope>
    <source>
        <strain evidence="2 3">CGMCC 1.10825</strain>
    </source>
</reference>
<dbReference type="PANTHER" id="PTHR45663">
    <property type="entry name" value="GEO12009P1"/>
    <property type="match status" value="1"/>
</dbReference>
<dbReference type="Pfam" id="PF00085">
    <property type="entry name" value="Thioredoxin"/>
    <property type="match status" value="1"/>
</dbReference>